<dbReference type="AlphaFoldDB" id="A0A834X0L6"/>
<sequence length="67" mass="7050">MNGHAYSSIGRREYDAEGEAISDGKGIGGIEDEGSVLGDGWVLGSEYSFGLDMRSTERGVLCIGYSA</sequence>
<protein>
    <submittedName>
        <fullName evidence="1">Uncharacterized protein</fullName>
    </submittedName>
</protein>
<gene>
    <name evidence="1" type="ORF">G2W53_010815</name>
</gene>
<organism evidence="1 2">
    <name type="scientific">Senna tora</name>
    <dbReference type="NCBI Taxonomy" id="362788"/>
    <lineage>
        <taxon>Eukaryota</taxon>
        <taxon>Viridiplantae</taxon>
        <taxon>Streptophyta</taxon>
        <taxon>Embryophyta</taxon>
        <taxon>Tracheophyta</taxon>
        <taxon>Spermatophyta</taxon>
        <taxon>Magnoliopsida</taxon>
        <taxon>eudicotyledons</taxon>
        <taxon>Gunneridae</taxon>
        <taxon>Pentapetalae</taxon>
        <taxon>rosids</taxon>
        <taxon>fabids</taxon>
        <taxon>Fabales</taxon>
        <taxon>Fabaceae</taxon>
        <taxon>Caesalpinioideae</taxon>
        <taxon>Cassia clade</taxon>
        <taxon>Senna</taxon>
    </lineage>
</organism>
<reference evidence="1" key="1">
    <citation type="submission" date="2020-09" db="EMBL/GenBank/DDBJ databases">
        <title>Genome-Enabled Discovery of Anthraquinone Biosynthesis in Senna tora.</title>
        <authorList>
            <person name="Kang S.-H."/>
            <person name="Pandey R.P."/>
            <person name="Lee C.-M."/>
            <person name="Sim J.-S."/>
            <person name="Jeong J.-T."/>
            <person name="Choi B.-S."/>
            <person name="Jung M."/>
            <person name="Ginzburg D."/>
            <person name="Zhao K."/>
            <person name="Won S.Y."/>
            <person name="Oh T.-J."/>
            <person name="Yu Y."/>
            <person name="Kim N.-H."/>
            <person name="Lee O.R."/>
            <person name="Lee T.-H."/>
            <person name="Bashyal P."/>
            <person name="Kim T.-S."/>
            <person name="Lee W.-H."/>
            <person name="Kawkins C."/>
            <person name="Kim C.-K."/>
            <person name="Kim J.S."/>
            <person name="Ahn B.O."/>
            <person name="Rhee S.Y."/>
            <person name="Sohng J.K."/>
        </authorList>
    </citation>
    <scope>NUCLEOTIDE SEQUENCE</scope>
    <source>
        <tissue evidence="1">Leaf</tissue>
    </source>
</reference>
<accession>A0A834X0L6</accession>
<keyword evidence="2" id="KW-1185">Reference proteome</keyword>
<name>A0A834X0L6_9FABA</name>
<dbReference type="EMBL" id="JAAIUW010000004">
    <property type="protein sequence ID" value="KAF7835956.1"/>
    <property type="molecule type" value="Genomic_DNA"/>
</dbReference>
<proteinExistence type="predicted"/>
<evidence type="ECO:0000313" key="2">
    <source>
        <dbReference type="Proteomes" id="UP000634136"/>
    </source>
</evidence>
<comment type="caution">
    <text evidence="1">The sequence shown here is derived from an EMBL/GenBank/DDBJ whole genome shotgun (WGS) entry which is preliminary data.</text>
</comment>
<evidence type="ECO:0000313" key="1">
    <source>
        <dbReference type="EMBL" id="KAF7835956.1"/>
    </source>
</evidence>
<dbReference type="Proteomes" id="UP000634136">
    <property type="component" value="Unassembled WGS sequence"/>
</dbReference>